<evidence type="ECO:0000256" key="2">
    <source>
        <dbReference type="RuleBase" id="RU003616"/>
    </source>
</evidence>
<keyword evidence="5" id="KW-0346">Stress response</keyword>
<gene>
    <name evidence="5" type="ORF">JGI23_00308</name>
</gene>
<evidence type="ECO:0000313" key="5">
    <source>
        <dbReference type="EMBL" id="CUS97536.1"/>
    </source>
</evidence>
<sequence length="152" mass="17712">MTLVRWSPLRDLATEIFDLQREINKMFDRFFRGFEEEEEVRISTWSPRVDISETDDEYIVRAEIPGVSKDDVKVTIRDNVLTISGEKKQEKETKNENFHRIERVYGSFTRSFTLPGAVKVDKVEAKFKDGVLTIKLPKVEEAKTKEIEVKVG</sequence>
<dbReference type="InterPro" id="IPR008978">
    <property type="entry name" value="HSP20-like_chaperone"/>
</dbReference>
<dbReference type="InterPro" id="IPR007052">
    <property type="entry name" value="CS_dom"/>
</dbReference>
<feature type="domain" description="SHSP" evidence="3">
    <location>
        <begin position="40"/>
        <end position="152"/>
    </location>
</feature>
<keyword evidence="6" id="KW-1185">Reference proteome</keyword>
<dbReference type="PROSITE" id="PS51203">
    <property type="entry name" value="CS"/>
    <property type="match status" value="1"/>
</dbReference>
<dbReference type="CDD" id="cd06464">
    <property type="entry name" value="ACD_sHsps-like"/>
    <property type="match status" value="1"/>
</dbReference>
<dbReference type="PANTHER" id="PTHR11527">
    <property type="entry name" value="HEAT-SHOCK PROTEIN 20 FAMILY MEMBER"/>
    <property type="match status" value="1"/>
</dbReference>
<dbReference type="InterPro" id="IPR002068">
    <property type="entry name" value="A-crystallin/Hsp20_dom"/>
</dbReference>
<organism evidence="5 6">
    <name type="scientific">Candidatus Chryseopegocella kryptomonas</name>
    <dbReference type="NCBI Taxonomy" id="1633643"/>
    <lineage>
        <taxon>Bacteria</taxon>
        <taxon>Pseudomonadati</taxon>
        <taxon>Candidatus Kryptoniota</taxon>
        <taxon>Candidatus Chryseopegocella</taxon>
    </lineage>
</organism>
<evidence type="ECO:0000259" key="3">
    <source>
        <dbReference type="PROSITE" id="PS01031"/>
    </source>
</evidence>
<dbReference type="PROSITE" id="PS01031">
    <property type="entry name" value="SHSP"/>
    <property type="match status" value="1"/>
</dbReference>
<dbReference type="Proteomes" id="UP000199197">
    <property type="component" value="Unassembled WGS sequence"/>
</dbReference>
<evidence type="ECO:0000259" key="4">
    <source>
        <dbReference type="PROSITE" id="PS51203"/>
    </source>
</evidence>
<name>A0A0P1MQ14_9BACT</name>
<dbReference type="Gene3D" id="2.60.40.790">
    <property type="match status" value="1"/>
</dbReference>
<protein>
    <submittedName>
        <fullName evidence="5">Heat shock protein Hsp20</fullName>
    </submittedName>
</protein>
<dbReference type="RefSeq" id="WP_092347425.1">
    <property type="nucleotide sequence ID" value="NZ_CZVW01000003.1"/>
</dbReference>
<proteinExistence type="inferred from homology"/>
<comment type="similarity">
    <text evidence="1 2">Belongs to the small heat shock protein (HSP20) family.</text>
</comment>
<reference evidence="6" key="1">
    <citation type="submission" date="2015-11" db="EMBL/GenBank/DDBJ databases">
        <authorList>
            <person name="Varghese N."/>
        </authorList>
    </citation>
    <scope>NUCLEOTIDE SEQUENCE [LARGE SCALE GENOMIC DNA]</scope>
    <source>
        <strain evidence="6">JGI-23</strain>
    </source>
</reference>
<dbReference type="Pfam" id="PF00011">
    <property type="entry name" value="HSP20"/>
    <property type="match status" value="1"/>
</dbReference>
<dbReference type="EMBL" id="CZVW01000003">
    <property type="protein sequence ID" value="CUS97536.1"/>
    <property type="molecule type" value="Genomic_DNA"/>
</dbReference>
<dbReference type="AlphaFoldDB" id="A0A0P1MQ14"/>
<evidence type="ECO:0000256" key="1">
    <source>
        <dbReference type="PROSITE-ProRule" id="PRU00285"/>
    </source>
</evidence>
<feature type="domain" description="CS" evidence="4">
    <location>
        <begin position="44"/>
        <end position="148"/>
    </location>
</feature>
<dbReference type="InterPro" id="IPR031107">
    <property type="entry name" value="Small_HSP"/>
</dbReference>
<dbReference type="OrthoDB" id="9811615at2"/>
<accession>A0A0P1MQ14</accession>
<evidence type="ECO:0000313" key="6">
    <source>
        <dbReference type="Proteomes" id="UP000199197"/>
    </source>
</evidence>
<dbReference type="SUPFAM" id="SSF49764">
    <property type="entry name" value="HSP20-like chaperones"/>
    <property type="match status" value="1"/>
</dbReference>